<keyword evidence="1" id="KW-0805">Transcription regulation</keyword>
<sequence length="211" mass="22515">MTGADANAKPLKAEARRAALRKLLIAAAERRISEDGLGALRARDLAADAGCALGAIYGAFPDLDALILEVNLRTLALFEAALGPDGGGFDVTNAADELVRLGQAYLAFAQSHGKRWRALFQHQFADGRRPPDGYVAEQARLFRRIEAPLQALRPDLSAQERVLLARSLFSATHGIVMLGLDARLMALPPAVVGPQLDLLIRAMATGLASRA</sequence>
<dbReference type="SUPFAM" id="SSF46689">
    <property type="entry name" value="Homeodomain-like"/>
    <property type="match status" value="1"/>
</dbReference>
<dbReference type="Proteomes" id="UP001055117">
    <property type="component" value="Unassembled WGS sequence"/>
</dbReference>
<gene>
    <name evidence="6" type="ORF">AFCDBAGC_2817</name>
</gene>
<evidence type="ECO:0000313" key="6">
    <source>
        <dbReference type="EMBL" id="GJD44948.1"/>
    </source>
</evidence>
<accession>A0ABQ4QI66</accession>
<dbReference type="PANTHER" id="PTHR30055:SF234">
    <property type="entry name" value="HTH-TYPE TRANSCRIPTIONAL REGULATOR BETI"/>
    <property type="match status" value="1"/>
</dbReference>
<comment type="caution">
    <text evidence="6">The sequence shown here is derived from an EMBL/GenBank/DDBJ whole genome shotgun (WGS) entry which is preliminary data.</text>
</comment>
<organism evidence="6 7">
    <name type="scientific">Methylobacterium cerastii</name>
    <dbReference type="NCBI Taxonomy" id="932741"/>
    <lineage>
        <taxon>Bacteria</taxon>
        <taxon>Pseudomonadati</taxon>
        <taxon>Pseudomonadota</taxon>
        <taxon>Alphaproteobacteria</taxon>
        <taxon>Hyphomicrobiales</taxon>
        <taxon>Methylobacteriaceae</taxon>
        <taxon>Methylobacterium</taxon>
    </lineage>
</organism>
<reference evidence="6 7" key="1">
    <citation type="journal article" date="2021" name="Front. Microbiol.">
        <title>Comprehensive Comparative Genomics and Phenotyping of Methylobacterium Species.</title>
        <authorList>
            <person name="Alessa O."/>
            <person name="Ogura Y."/>
            <person name="Fujitani Y."/>
            <person name="Takami H."/>
            <person name="Hayashi T."/>
            <person name="Sahin N."/>
            <person name="Tani A."/>
        </authorList>
    </citation>
    <scope>NUCLEOTIDE SEQUENCE [LARGE SCALE GENOMIC DNA]</scope>
    <source>
        <strain evidence="6 7">DSM 23679</strain>
    </source>
</reference>
<dbReference type="PANTHER" id="PTHR30055">
    <property type="entry name" value="HTH-TYPE TRANSCRIPTIONAL REGULATOR RUTR"/>
    <property type="match status" value="1"/>
</dbReference>
<protein>
    <recommendedName>
        <fullName evidence="5">HTH tetR-type domain-containing protein</fullName>
    </recommendedName>
</protein>
<feature type="domain" description="HTH tetR-type" evidence="5">
    <location>
        <begin position="18"/>
        <end position="78"/>
    </location>
</feature>
<dbReference type="InterPro" id="IPR001647">
    <property type="entry name" value="HTH_TetR"/>
</dbReference>
<evidence type="ECO:0000256" key="1">
    <source>
        <dbReference type="ARBA" id="ARBA00023015"/>
    </source>
</evidence>
<evidence type="ECO:0000256" key="3">
    <source>
        <dbReference type="ARBA" id="ARBA00023163"/>
    </source>
</evidence>
<dbReference type="Pfam" id="PF00440">
    <property type="entry name" value="TetR_N"/>
    <property type="match status" value="1"/>
</dbReference>
<name>A0ABQ4QI66_9HYPH</name>
<dbReference type="SUPFAM" id="SSF48498">
    <property type="entry name" value="Tetracyclin repressor-like, C-terminal domain"/>
    <property type="match status" value="1"/>
</dbReference>
<dbReference type="InterPro" id="IPR009057">
    <property type="entry name" value="Homeodomain-like_sf"/>
</dbReference>
<keyword evidence="2 4" id="KW-0238">DNA-binding</keyword>
<evidence type="ECO:0000313" key="7">
    <source>
        <dbReference type="Proteomes" id="UP001055117"/>
    </source>
</evidence>
<dbReference type="EMBL" id="BPQG01000044">
    <property type="protein sequence ID" value="GJD44948.1"/>
    <property type="molecule type" value="Genomic_DNA"/>
</dbReference>
<evidence type="ECO:0000256" key="4">
    <source>
        <dbReference type="PROSITE-ProRule" id="PRU00335"/>
    </source>
</evidence>
<feature type="DNA-binding region" description="H-T-H motif" evidence="4">
    <location>
        <begin position="41"/>
        <end position="60"/>
    </location>
</feature>
<dbReference type="InterPro" id="IPR050109">
    <property type="entry name" value="HTH-type_TetR-like_transc_reg"/>
</dbReference>
<proteinExistence type="predicted"/>
<dbReference type="Pfam" id="PF13305">
    <property type="entry name" value="TetR_C_33"/>
    <property type="match status" value="1"/>
</dbReference>
<keyword evidence="7" id="KW-1185">Reference proteome</keyword>
<dbReference type="Gene3D" id="1.10.357.10">
    <property type="entry name" value="Tetracycline Repressor, domain 2"/>
    <property type="match status" value="1"/>
</dbReference>
<evidence type="ECO:0000256" key="2">
    <source>
        <dbReference type="ARBA" id="ARBA00023125"/>
    </source>
</evidence>
<dbReference type="InterPro" id="IPR036271">
    <property type="entry name" value="Tet_transcr_reg_TetR-rel_C_sf"/>
</dbReference>
<dbReference type="PROSITE" id="PS50977">
    <property type="entry name" value="HTH_TETR_2"/>
    <property type="match status" value="1"/>
</dbReference>
<keyword evidence="3" id="KW-0804">Transcription</keyword>
<dbReference type="InterPro" id="IPR025996">
    <property type="entry name" value="MT1864/Rv1816-like_C"/>
</dbReference>
<evidence type="ECO:0000259" key="5">
    <source>
        <dbReference type="PROSITE" id="PS50977"/>
    </source>
</evidence>